<keyword evidence="7" id="KW-0807">Transducer</keyword>
<keyword evidence="6 8" id="KW-0472">Membrane</keyword>
<dbReference type="GO" id="GO:0005886">
    <property type="term" value="C:plasma membrane"/>
    <property type="evidence" value="ECO:0007669"/>
    <property type="project" value="UniProtKB-SubCell"/>
</dbReference>
<evidence type="ECO:0000256" key="8">
    <source>
        <dbReference type="SAM" id="Phobius"/>
    </source>
</evidence>
<comment type="caution">
    <text evidence="9">The sequence shown here is derived from an EMBL/GenBank/DDBJ whole genome shotgun (WGS) entry which is preliminary data.</text>
</comment>
<evidence type="ECO:0000313" key="9">
    <source>
        <dbReference type="EMBL" id="RCN48000.1"/>
    </source>
</evidence>
<name>A0A368GYC8_ANCCA</name>
<keyword evidence="4 8" id="KW-1133">Transmembrane helix</keyword>
<dbReference type="OrthoDB" id="5866823at2759"/>
<comment type="subcellular location">
    <subcellularLocation>
        <location evidence="1">Cell membrane</location>
        <topology evidence="1">Multi-pass membrane protein</topology>
    </subcellularLocation>
</comment>
<sequence>MNRLGMNMVTFAVGTVPILIVCIVALVNLRSLSSLGEGEKSPCKTYLNSRLFVQVEILAATAAIVWLIAMILDPIINTVADRKIMSMLRNWLHCFRKTVKSVHRQVTLSTQLSRNATTEG</sequence>
<keyword evidence="3 8" id="KW-0812">Transmembrane</keyword>
<keyword evidence="5" id="KW-0675">Receptor</keyword>
<dbReference type="GO" id="GO:0004930">
    <property type="term" value="F:G protein-coupled receptor activity"/>
    <property type="evidence" value="ECO:0007669"/>
    <property type="project" value="UniProtKB-KW"/>
</dbReference>
<keyword evidence="5" id="KW-0297">G-protein coupled receptor</keyword>
<gene>
    <name evidence="9" type="ORF">ANCCAN_05939</name>
</gene>
<evidence type="ECO:0000256" key="2">
    <source>
        <dbReference type="ARBA" id="ARBA00022475"/>
    </source>
</evidence>
<feature type="transmembrane region" description="Helical" evidence="8">
    <location>
        <begin position="57"/>
        <end position="80"/>
    </location>
</feature>
<dbReference type="Proteomes" id="UP000252519">
    <property type="component" value="Unassembled WGS sequence"/>
</dbReference>
<reference evidence="9 10" key="1">
    <citation type="submission" date="2014-10" db="EMBL/GenBank/DDBJ databases">
        <title>Draft genome of the hookworm Ancylostoma caninum.</title>
        <authorList>
            <person name="Mitreva M."/>
        </authorList>
    </citation>
    <scope>NUCLEOTIDE SEQUENCE [LARGE SCALE GENOMIC DNA]</scope>
    <source>
        <strain evidence="9 10">Baltimore</strain>
    </source>
</reference>
<evidence type="ECO:0000256" key="4">
    <source>
        <dbReference type="ARBA" id="ARBA00022989"/>
    </source>
</evidence>
<evidence type="ECO:0008006" key="11">
    <source>
        <dbReference type="Google" id="ProtNLM"/>
    </source>
</evidence>
<dbReference type="EMBL" id="JOJR01000053">
    <property type="protein sequence ID" value="RCN48000.1"/>
    <property type="molecule type" value="Genomic_DNA"/>
</dbReference>
<dbReference type="PANTHER" id="PTHR37441:SF4">
    <property type="entry name" value="G-PROTEIN COUPLED RECEPTORS FAMILY 1 PROFILE DOMAIN-CONTAINING PROTEIN"/>
    <property type="match status" value="1"/>
</dbReference>
<evidence type="ECO:0000256" key="5">
    <source>
        <dbReference type="ARBA" id="ARBA00023040"/>
    </source>
</evidence>
<evidence type="ECO:0000256" key="1">
    <source>
        <dbReference type="ARBA" id="ARBA00004651"/>
    </source>
</evidence>
<accession>A0A368GYC8</accession>
<evidence type="ECO:0000256" key="7">
    <source>
        <dbReference type="ARBA" id="ARBA00023224"/>
    </source>
</evidence>
<dbReference type="STRING" id="29170.A0A368GYC8"/>
<dbReference type="InterPro" id="IPR040435">
    <property type="entry name" value="Put_GPCR_Chromadorea"/>
</dbReference>
<evidence type="ECO:0000256" key="3">
    <source>
        <dbReference type="ARBA" id="ARBA00022692"/>
    </source>
</evidence>
<keyword evidence="10" id="KW-1185">Reference proteome</keyword>
<dbReference type="AlphaFoldDB" id="A0A368GYC8"/>
<dbReference type="PANTHER" id="PTHR37441">
    <property type="entry name" value="PROTEIN CBG16518"/>
    <property type="match status" value="1"/>
</dbReference>
<feature type="transmembrane region" description="Helical" evidence="8">
    <location>
        <begin position="7"/>
        <end position="27"/>
    </location>
</feature>
<keyword evidence="2" id="KW-1003">Cell membrane</keyword>
<proteinExistence type="predicted"/>
<organism evidence="9 10">
    <name type="scientific">Ancylostoma caninum</name>
    <name type="common">Dog hookworm</name>
    <dbReference type="NCBI Taxonomy" id="29170"/>
    <lineage>
        <taxon>Eukaryota</taxon>
        <taxon>Metazoa</taxon>
        <taxon>Ecdysozoa</taxon>
        <taxon>Nematoda</taxon>
        <taxon>Chromadorea</taxon>
        <taxon>Rhabditida</taxon>
        <taxon>Rhabditina</taxon>
        <taxon>Rhabditomorpha</taxon>
        <taxon>Strongyloidea</taxon>
        <taxon>Ancylostomatidae</taxon>
        <taxon>Ancylostomatinae</taxon>
        <taxon>Ancylostoma</taxon>
    </lineage>
</organism>
<protein>
    <recommendedName>
        <fullName evidence="11">G-protein coupled receptors family 1 profile domain-containing protein</fullName>
    </recommendedName>
</protein>
<evidence type="ECO:0000313" key="10">
    <source>
        <dbReference type="Proteomes" id="UP000252519"/>
    </source>
</evidence>
<evidence type="ECO:0000256" key="6">
    <source>
        <dbReference type="ARBA" id="ARBA00023136"/>
    </source>
</evidence>